<protein>
    <submittedName>
        <fullName evidence="10">Flagellar protein FliO/FliZ</fullName>
    </submittedName>
</protein>
<dbReference type="GO" id="GO:0009425">
    <property type="term" value="C:bacterial-type flagellum basal body"/>
    <property type="evidence" value="ECO:0007669"/>
    <property type="project" value="UniProtKB-SubCell"/>
</dbReference>
<name>A0A1T4JTL0_9BACT</name>
<reference evidence="11" key="1">
    <citation type="submission" date="2017-02" db="EMBL/GenBank/DDBJ databases">
        <authorList>
            <person name="Varghese N."/>
            <person name="Submissions S."/>
        </authorList>
    </citation>
    <scope>NUCLEOTIDE SEQUENCE [LARGE SCALE GENOMIC DNA]</scope>
    <source>
        <strain evidence="11">ATCC BAA-34</strain>
    </source>
</reference>
<comment type="similarity">
    <text evidence="8">Belongs to the FliO/MopB family.</text>
</comment>
<dbReference type="Proteomes" id="UP000190102">
    <property type="component" value="Unassembled WGS sequence"/>
</dbReference>
<dbReference type="GO" id="GO:0005886">
    <property type="term" value="C:plasma membrane"/>
    <property type="evidence" value="ECO:0007669"/>
    <property type="project" value="UniProtKB-SubCell"/>
</dbReference>
<dbReference type="STRING" id="115783.SAMN02745119_00051"/>
<dbReference type="InterPro" id="IPR052205">
    <property type="entry name" value="FliO/MopB"/>
</dbReference>
<dbReference type="EMBL" id="FUWR01000001">
    <property type="protein sequence ID" value="SJZ33444.1"/>
    <property type="molecule type" value="Genomic_DNA"/>
</dbReference>
<dbReference type="AlphaFoldDB" id="A0A1T4JTL0"/>
<accession>A0A1T4JTL0</accession>
<keyword evidence="10" id="KW-0282">Flagellum</keyword>
<evidence type="ECO:0000256" key="1">
    <source>
        <dbReference type="ARBA" id="ARBA00004117"/>
    </source>
</evidence>
<dbReference type="Pfam" id="PF04347">
    <property type="entry name" value="FliO"/>
    <property type="match status" value="1"/>
</dbReference>
<keyword evidence="10" id="KW-0969">Cilium</keyword>
<dbReference type="InterPro" id="IPR022781">
    <property type="entry name" value="Flagellar_biosynth_FliO"/>
</dbReference>
<evidence type="ECO:0000256" key="6">
    <source>
        <dbReference type="ARBA" id="ARBA00023136"/>
    </source>
</evidence>
<dbReference type="GO" id="GO:0044781">
    <property type="term" value="P:bacterial-type flagellum organization"/>
    <property type="evidence" value="ECO:0007669"/>
    <property type="project" value="InterPro"/>
</dbReference>
<dbReference type="PANTHER" id="PTHR38766">
    <property type="entry name" value="FLAGELLAR PROTEIN FLIO"/>
    <property type="match status" value="1"/>
</dbReference>
<evidence type="ECO:0000256" key="5">
    <source>
        <dbReference type="ARBA" id="ARBA00022989"/>
    </source>
</evidence>
<keyword evidence="11" id="KW-1185">Reference proteome</keyword>
<sequence>MIRQSVLLLLLGIGLFPALAKGAEGQAGGGDFSFLSSFLQMIAALLLVVGLILLTYYLATRLMRKIPALKVGSQHIRILEVRALGPRKALVLIEVAGEYLLLASSGDNLNLIKQVPMLEEIEVIDESPDRLSFFSLLKRATSRS</sequence>
<dbReference type="PANTHER" id="PTHR38766:SF1">
    <property type="entry name" value="FLAGELLAR PROTEIN FLIO"/>
    <property type="match status" value="1"/>
</dbReference>
<evidence type="ECO:0000256" key="4">
    <source>
        <dbReference type="ARBA" id="ARBA00022692"/>
    </source>
</evidence>
<gene>
    <name evidence="10" type="ORF">SAMN02745119_00051</name>
</gene>
<keyword evidence="3" id="KW-1003">Cell membrane</keyword>
<evidence type="ECO:0000313" key="11">
    <source>
        <dbReference type="Proteomes" id="UP000190102"/>
    </source>
</evidence>
<evidence type="ECO:0000256" key="8">
    <source>
        <dbReference type="ARBA" id="ARBA00037937"/>
    </source>
</evidence>
<comment type="subcellular location">
    <subcellularLocation>
        <location evidence="1">Bacterial flagellum basal body</location>
    </subcellularLocation>
    <subcellularLocation>
        <location evidence="2">Cell membrane</location>
    </subcellularLocation>
</comment>
<proteinExistence type="inferred from homology"/>
<evidence type="ECO:0000256" key="7">
    <source>
        <dbReference type="ARBA" id="ARBA00023143"/>
    </source>
</evidence>
<keyword evidence="7" id="KW-0975">Bacterial flagellum</keyword>
<organism evidence="10 11">
    <name type="scientific">Trichlorobacter thiogenes</name>
    <dbReference type="NCBI Taxonomy" id="115783"/>
    <lineage>
        <taxon>Bacteria</taxon>
        <taxon>Pseudomonadati</taxon>
        <taxon>Thermodesulfobacteriota</taxon>
        <taxon>Desulfuromonadia</taxon>
        <taxon>Geobacterales</taxon>
        <taxon>Geobacteraceae</taxon>
        <taxon>Trichlorobacter</taxon>
    </lineage>
</organism>
<evidence type="ECO:0000313" key="10">
    <source>
        <dbReference type="EMBL" id="SJZ33444.1"/>
    </source>
</evidence>
<feature type="transmembrane region" description="Helical" evidence="9">
    <location>
        <begin position="38"/>
        <end position="59"/>
    </location>
</feature>
<keyword evidence="10" id="KW-0966">Cell projection</keyword>
<keyword evidence="4 9" id="KW-0812">Transmembrane</keyword>
<evidence type="ECO:0000256" key="2">
    <source>
        <dbReference type="ARBA" id="ARBA00004236"/>
    </source>
</evidence>
<evidence type="ECO:0000256" key="9">
    <source>
        <dbReference type="SAM" id="Phobius"/>
    </source>
</evidence>
<keyword evidence="6 9" id="KW-0472">Membrane</keyword>
<evidence type="ECO:0000256" key="3">
    <source>
        <dbReference type="ARBA" id="ARBA00022475"/>
    </source>
</evidence>
<keyword evidence="5 9" id="KW-1133">Transmembrane helix</keyword>